<keyword evidence="2" id="KW-1185">Reference proteome</keyword>
<sequence>MELMLQQASRIYRLLEVANFDWQLLDCFEELTACFFKSGVKSAINFEIWINLVRTGELISYDEELKTQERNRENKRIKIEIIKEYFDILGFNFNEMIDNE</sequence>
<comment type="caution">
    <text evidence="1">The sequence shown here is derived from an EMBL/GenBank/DDBJ whole genome shotgun (WGS) entry which is preliminary data.</text>
</comment>
<dbReference type="AlphaFoldDB" id="A0A2Z6Q6T0"/>
<proteinExistence type="predicted"/>
<dbReference type="EMBL" id="BEXD01000257">
    <property type="protein sequence ID" value="GBB85833.1"/>
    <property type="molecule type" value="Genomic_DNA"/>
</dbReference>
<evidence type="ECO:0000313" key="2">
    <source>
        <dbReference type="Proteomes" id="UP000247702"/>
    </source>
</evidence>
<protein>
    <submittedName>
        <fullName evidence="1">Uncharacterized protein</fullName>
    </submittedName>
</protein>
<evidence type="ECO:0000313" key="1">
    <source>
        <dbReference type="EMBL" id="GBB85833.1"/>
    </source>
</evidence>
<reference evidence="1 2" key="1">
    <citation type="submission" date="2017-11" db="EMBL/GenBank/DDBJ databases">
        <title>The genome of Rhizophagus clarus HR1 reveals common genetic basis of auxotrophy among arbuscular mycorrhizal fungi.</title>
        <authorList>
            <person name="Kobayashi Y."/>
        </authorList>
    </citation>
    <scope>NUCLEOTIDE SEQUENCE [LARGE SCALE GENOMIC DNA]</scope>
    <source>
        <strain evidence="1 2">HR1</strain>
    </source>
</reference>
<gene>
    <name evidence="1" type="ORF">RclHR1_12290002</name>
</gene>
<dbReference type="Proteomes" id="UP000247702">
    <property type="component" value="Unassembled WGS sequence"/>
</dbReference>
<accession>A0A2Z6Q6T0</accession>
<organism evidence="1 2">
    <name type="scientific">Rhizophagus clarus</name>
    <dbReference type="NCBI Taxonomy" id="94130"/>
    <lineage>
        <taxon>Eukaryota</taxon>
        <taxon>Fungi</taxon>
        <taxon>Fungi incertae sedis</taxon>
        <taxon>Mucoromycota</taxon>
        <taxon>Glomeromycotina</taxon>
        <taxon>Glomeromycetes</taxon>
        <taxon>Glomerales</taxon>
        <taxon>Glomeraceae</taxon>
        <taxon>Rhizophagus</taxon>
    </lineage>
</organism>
<name>A0A2Z6Q6T0_9GLOM</name>